<organism evidence="6 7">
    <name type="scientific">Pelusios castaneus</name>
    <name type="common">West African mud turtle</name>
    <dbReference type="NCBI Taxonomy" id="367368"/>
    <lineage>
        <taxon>Eukaryota</taxon>
        <taxon>Metazoa</taxon>
        <taxon>Chordata</taxon>
        <taxon>Craniata</taxon>
        <taxon>Vertebrata</taxon>
        <taxon>Euteleostomi</taxon>
        <taxon>Archelosauria</taxon>
        <taxon>Testudinata</taxon>
        <taxon>Testudines</taxon>
        <taxon>Pleurodira</taxon>
        <taxon>Pelomedusidae</taxon>
        <taxon>Pelusios</taxon>
    </lineage>
</organism>
<dbReference type="InterPro" id="IPR001436">
    <property type="entry name" value="Alpha-crystallin/sHSP_animal"/>
</dbReference>
<dbReference type="GO" id="GO:0051082">
    <property type="term" value="F:unfolded protein binding"/>
    <property type="evidence" value="ECO:0007669"/>
    <property type="project" value="TreeGrafter"/>
</dbReference>
<dbReference type="PANTHER" id="PTHR45640">
    <property type="entry name" value="HEAT SHOCK PROTEIN HSP-12.2-RELATED"/>
    <property type="match status" value="1"/>
</dbReference>
<dbReference type="InterPro" id="IPR008978">
    <property type="entry name" value="HSP20-like_chaperone"/>
</dbReference>
<comment type="similarity">
    <text evidence="2 3">Belongs to the small heat shock protein (HSP20) family.</text>
</comment>
<dbReference type="Ensembl" id="ENSPCET00000003585.1">
    <property type="protein sequence ID" value="ENSPCEP00000003469.1"/>
    <property type="gene ID" value="ENSPCEG00000002786.1"/>
</dbReference>
<keyword evidence="1" id="KW-0346">Stress response</keyword>
<dbReference type="Proteomes" id="UP000694393">
    <property type="component" value="Unplaced"/>
</dbReference>
<dbReference type="Gene3D" id="2.60.40.790">
    <property type="match status" value="1"/>
</dbReference>
<dbReference type="GO" id="GO:0005737">
    <property type="term" value="C:cytoplasm"/>
    <property type="evidence" value="ECO:0007669"/>
    <property type="project" value="TreeGrafter"/>
</dbReference>
<dbReference type="InterPro" id="IPR002068">
    <property type="entry name" value="A-crystallin/Hsp20_dom"/>
</dbReference>
<evidence type="ECO:0000256" key="4">
    <source>
        <dbReference type="SAM" id="MobiDB-lite"/>
    </source>
</evidence>
<dbReference type="AlphaFoldDB" id="A0A8C8RD53"/>
<accession>A0A8C8RD53</accession>
<evidence type="ECO:0000256" key="2">
    <source>
        <dbReference type="PROSITE-ProRule" id="PRU00285"/>
    </source>
</evidence>
<sequence>MEEMDKISQLSMDVAGFSPEELTVRMEGRRVTVTGKHEKESVWEEGGRSREYRELRREAVLPEDVDLQAVTCSLSQDGQLCIEALRLAQPAMEGRAIPISIQQEEAGAGKEPQSSEPGTEPAGESEGRRAP</sequence>
<protein>
    <recommendedName>
        <fullName evidence="5">SHSP domain-containing protein</fullName>
    </recommendedName>
</protein>
<evidence type="ECO:0000259" key="5">
    <source>
        <dbReference type="PROSITE" id="PS01031"/>
    </source>
</evidence>
<feature type="region of interest" description="Disordered" evidence="4">
    <location>
        <begin position="96"/>
        <end position="131"/>
    </location>
</feature>
<dbReference type="CDD" id="cd06526">
    <property type="entry name" value="metazoan_ACD"/>
    <property type="match status" value="1"/>
</dbReference>
<dbReference type="GO" id="GO:0042026">
    <property type="term" value="P:protein refolding"/>
    <property type="evidence" value="ECO:0007669"/>
    <property type="project" value="TreeGrafter"/>
</dbReference>
<evidence type="ECO:0000313" key="6">
    <source>
        <dbReference type="Ensembl" id="ENSPCEP00000003469.1"/>
    </source>
</evidence>
<reference evidence="6" key="1">
    <citation type="submission" date="2025-08" db="UniProtKB">
        <authorList>
            <consortium name="Ensembl"/>
        </authorList>
    </citation>
    <scope>IDENTIFICATION</scope>
</reference>
<dbReference type="PANTHER" id="PTHR45640:SF2">
    <property type="entry name" value="HEAT SHOCK PROTEIN BETA-11-RELATED"/>
    <property type="match status" value="1"/>
</dbReference>
<keyword evidence="7" id="KW-1185">Reference proteome</keyword>
<evidence type="ECO:0000313" key="7">
    <source>
        <dbReference type="Proteomes" id="UP000694393"/>
    </source>
</evidence>
<dbReference type="PROSITE" id="PS01031">
    <property type="entry name" value="SHSP"/>
    <property type="match status" value="1"/>
</dbReference>
<dbReference type="Pfam" id="PF00011">
    <property type="entry name" value="HSP20"/>
    <property type="match status" value="1"/>
</dbReference>
<evidence type="ECO:0000256" key="3">
    <source>
        <dbReference type="RuleBase" id="RU003616"/>
    </source>
</evidence>
<dbReference type="GO" id="GO:0009408">
    <property type="term" value="P:response to heat"/>
    <property type="evidence" value="ECO:0007669"/>
    <property type="project" value="TreeGrafter"/>
</dbReference>
<reference evidence="6" key="2">
    <citation type="submission" date="2025-09" db="UniProtKB">
        <authorList>
            <consortium name="Ensembl"/>
        </authorList>
    </citation>
    <scope>IDENTIFICATION</scope>
</reference>
<dbReference type="SUPFAM" id="SSF49764">
    <property type="entry name" value="HSP20-like chaperones"/>
    <property type="match status" value="1"/>
</dbReference>
<evidence type="ECO:0000256" key="1">
    <source>
        <dbReference type="ARBA" id="ARBA00023016"/>
    </source>
</evidence>
<name>A0A8C8RD53_9SAUR</name>
<feature type="domain" description="SHSP" evidence="5">
    <location>
        <begin position="1"/>
        <end position="102"/>
    </location>
</feature>
<dbReference type="GO" id="GO:0005634">
    <property type="term" value="C:nucleus"/>
    <property type="evidence" value="ECO:0007669"/>
    <property type="project" value="TreeGrafter"/>
</dbReference>
<proteinExistence type="inferred from homology"/>